<proteinExistence type="inferred from homology"/>
<gene>
    <name evidence="4" type="ORF">LSH36_189g03059</name>
</gene>
<dbReference type="PROSITE" id="PS51651">
    <property type="entry name" value="DOCKER"/>
    <property type="match status" value="1"/>
</dbReference>
<keyword evidence="5" id="KW-1185">Reference proteome</keyword>
<dbReference type="AlphaFoldDB" id="A0AAD9JRC3"/>
<dbReference type="Gene3D" id="1.20.58.740">
    <property type="match status" value="1"/>
</dbReference>
<dbReference type="Pfam" id="PF20421">
    <property type="entry name" value="DHR-2_Lobe_C"/>
    <property type="match status" value="1"/>
</dbReference>
<sequence length="285" mass="33082">MCFIWRLVLVREFPQGCSAFRKISSNVETEEAGMKDDDGMQDFDYTEDKLTSLLDECASLFEMAERYEVLGDIYRLIIPIYERKRDFEIYFEEEDGKEYVYKEPKVTSLTEICDRLKKLFSDKYGAENVKLIMNSNKKRVQVVYHNEYNISPIEVAIDEMTAKVRELRDVIGLESPDFKKLQLKLAGSVSAQVNAGPLAYAETFLEETNVHRYDPVKINKLKDTFSDQLEYHDSLLHYYHEMTERLSEIFGEQLTLEDDRISLASHRSSMTVFSVISSSGQSSQI</sequence>
<dbReference type="Proteomes" id="UP001208570">
    <property type="component" value="Unassembled WGS sequence"/>
</dbReference>
<dbReference type="GO" id="GO:0007264">
    <property type="term" value="P:small GTPase-mediated signal transduction"/>
    <property type="evidence" value="ECO:0007669"/>
    <property type="project" value="InterPro"/>
</dbReference>
<dbReference type="Gene3D" id="1.25.40.410">
    <property type="match status" value="1"/>
</dbReference>
<dbReference type="InterPro" id="IPR027357">
    <property type="entry name" value="DOCKER_dom"/>
</dbReference>
<comment type="similarity">
    <text evidence="2">Belongs to the DOCK family.</text>
</comment>
<dbReference type="InterPro" id="IPR043161">
    <property type="entry name" value="DOCK_C_lobe_A"/>
</dbReference>
<accession>A0AAD9JRC3</accession>
<evidence type="ECO:0000256" key="2">
    <source>
        <dbReference type="PROSITE-ProRule" id="PRU00984"/>
    </source>
</evidence>
<dbReference type="PANTHER" id="PTHR23317">
    <property type="entry name" value="DEDICATOR OF CYTOKINESIS DOCK"/>
    <property type="match status" value="1"/>
</dbReference>
<dbReference type="InterPro" id="IPR046773">
    <property type="entry name" value="DOCKER_Lobe_C"/>
</dbReference>
<protein>
    <recommendedName>
        <fullName evidence="3">DOCKER domain-containing protein</fullName>
    </recommendedName>
</protein>
<name>A0AAD9JRC3_9ANNE</name>
<evidence type="ECO:0000313" key="4">
    <source>
        <dbReference type="EMBL" id="KAK2157532.1"/>
    </source>
</evidence>
<organism evidence="4 5">
    <name type="scientific">Paralvinella palmiformis</name>
    <dbReference type="NCBI Taxonomy" id="53620"/>
    <lineage>
        <taxon>Eukaryota</taxon>
        <taxon>Metazoa</taxon>
        <taxon>Spiralia</taxon>
        <taxon>Lophotrochozoa</taxon>
        <taxon>Annelida</taxon>
        <taxon>Polychaeta</taxon>
        <taxon>Sedentaria</taxon>
        <taxon>Canalipalpata</taxon>
        <taxon>Terebellida</taxon>
        <taxon>Terebelliformia</taxon>
        <taxon>Alvinellidae</taxon>
        <taxon>Paralvinella</taxon>
    </lineage>
</organism>
<feature type="domain" description="DOCKER" evidence="3">
    <location>
        <begin position="1"/>
        <end position="274"/>
    </location>
</feature>
<dbReference type="Pfam" id="PF06920">
    <property type="entry name" value="DHR-2_Lobe_A"/>
    <property type="match status" value="1"/>
</dbReference>
<dbReference type="InterPro" id="IPR043162">
    <property type="entry name" value="DOCK_C_lobe_C"/>
</dbReference>
<reference evidence="4" key="1">
    <citation type="journal article" date="2023" name="Mol. Biol. Evol.">
        <title>Third-Generation Sequencing Reveals the Adaptive Role of the Epigenome in Three Deep-Sea Polychaetes.</title>
        <authorList>
            <person name="Perez M."/>
            <person name="Aroh O."/>
            <person name="Sun Y."/>
            <person name="Lan Y."/>
            <person name="Juniper S.K."/>
            <person name="Young C.R."/>
            <person name="Angers B."/>
            <person name="Qian P.Y."/>
        </authorList>
    </citation>
    <scope>NUCLEOTIDE SEQUENCE</scope>
    <source>
        <strain evidence="4">P08H-3</strain>
    </source>
</reference>
<keyword evidence="1" id="KW-0344">Guanine-nucleotide releasing factor</keyword>
<evidence type="ECO:0000256" key="1">
    <source>
        <dbReference type="ARBA" id="ARBA00022658"/>
    </source>
</evidence>
<dbReference type="InterPro" id="IPR026791">
    <property type="entry name" value="DOCK"/>
</dbReference>
<evidence type="ECO:0000259" key="3">
    <source>
        <dbReference type="PROSITE" id="PS51651"/>
    </source>
</evidence>
<evidence type="ECO:0000313" key="5">
    <source>
        <dbReference type="Proteomes" id="UP001208570"/>
    </source>
</evidence>
<dbReference type="EMBL" id="JAODUP010000189">
    <property type="protein sequence ID" value="KAK2157532.1"/>
    <property type="molecule type" value="Genomic_DNA"/>
</dbReference>
<dbReference type="GO" id="GO:0005085">
    <property type="term" value="F:guanyl-nucleotide exchange factor activity"/>
    <property type="evidence" value="ECO:0007669"/>
    <property type="project" value="UniProtKB-KW"/>
</dbReference>
<dbReference type="PANTHER" id="PTHR23317:SF26">
    <property type="entry name" value="ZIZIMIN, ISOFORM K"/>
    <property type="match status" value="1"/>
</dbReference>
<dbReference type="InterPro" id="IPR046769">
    <property type="entry name" value="DOCKER_Lobe_A"/>
</dbReference>
<comment type="caution">
    <text evidence="4">The sequence shown here is derived from an EMBL/GenBank/DDBJ whole genome shotgun (WGS) entry which is preliminary data.</text>
</comment>